<comment type="subcellular location">
    <subcellularLocation>
        <location evidence="1">Cell membrane</location>
    </subcellularLocation>
</comment>
<evidence type="ECO:0000259" key="6">
    <source>
        <dbReference type="Pfam" id="PF00535"/>
    </source>
</evidence>
<reference evidence="7 8" key="1">
    <citation type="submission" date="2024-09" db="EMBL/GenBank/DDBJ databases">
        <authorList>
            <consortium name="All-Russian atlas of soil microorganisms"/>
            <consortium name="as a basis for the search for new antimicrobial producers and enzymes with unique properties"/>
            <person name="Sokolova E.A."/>
            <person name="Voronina E.N."/>
        </authorList>
    </citation>
    <scope>NUCLEOTIDE SEQUENCE [LARGE SCALE GENOMIC DNA]</scope>
    <source>
        <strain evidence="7 8">AF-22b-331.1</strain>
    </source>
</reference>
<name>A0ABW7D0Z2_9GAMM</name>
<dbReference type="Gene3D" id="3.90.550.10">
    <property type="entry name" value="Spore Coat Polysaccharide Biosynthesis Protein SpsA, Chain A"/>
    <property type="match status" value="1"/>
</dbReference>
<dbReference type="PANTHER" id="PTHR43646:SF2">
    <property type="entry name" value="GLYCOSYLTRANSFERASE 2-LIKE DOMAIN-CONTAINING PROTEIN"/>
    <property type="match status" value="1"/>
</dbReference>
<keyword evidence="5" id="KW-0472">Membrane</keyword>
<keyword evidence="3 7" id="KW-0328">Glycosyltransferase</keyword>
<keyword evidence="2" id="KW-1003">Cell membrane</keyword>
<evidence type="ECO:0000313" key="8">
    <source>
        <dbReference type="Proteomes" id="UP001605261"/>
    </source>
</evidence>
<dbReference type="GO" id="GO:0016757">
    <property type="term" value="F:glycosyltransferase activity"/>
    <property type="evidence" value="ECO:0007669"/>
    <property type="project" value="UniProtKB-KW"/>
</dbReference>
<dbReference type="EC" id="2.4.-.-" evidence="7"/>
<evidence type="ECO:0000256" key="4">
    <source>
        <dbReference type="ARBA" id="ARBA00022679"/>
    </source>
</evidence>
<protein>
    <submittedName>
        <fullName evidence="7">Glycosyltransferase family 2 protein</fullName>
        <ecNumber evidence="7">2.4.-.-</ecNumber>
    </submittedName>
</protein>
<keyword evidence="4 7" id="KW-0808">Transferase</keyword>
<accession>A0ABW7D0Z2</accession>
<dbReference type="CDD" id="cd00761">
    <property type="entry name" value="Glyco_tranf_GTA_type"/>
    <property type="match status" value="1"/>
</dbReference>
<feature type="domain" description="Glycosyltransferase 2-like" evidence="6">
    <location>
        <begin position="4"/>
        <end position="103"/>
    </location>
</feature>
<evidence type="ECO:0000256" key="2">
    <source>
        <dbReference type="ARBA" id="ARBA00022475"/>
    </source>
</evidence>
<keyword evidence="8" id="KW-1185">Reference proteome</keyword>
<comment type="caution">
    <text evidence="7">The sequence shown here is derived from an EMBL/GenBank/DDBJ whole genome shotgun (WGS) entry which is preliminary data.</text>
</comment>
<dbReference type="SUPFAM" id="SSF53448">
    <property type="entry name" value="Nucleotide-diphospho-sugar transferases"/>
    <property type="match status" value="1"/>
</dbReference>
<dbReference type="RefSeq" id="WP_394164056.1">
    <property type="nucleotide sequence ID" value="NZ_JBHGCJ010000011.1"/>
</dbReference>
<evidence type="ECO:0000256" key="1">
    <source>
        <dbReference type="ARBA" id="ARBA00004236"/>
    </source>
</evidence>
<evidence type="ECO:0000313" key="7">
    <source>
        <dbReference type="EMBL" id="MFG6110471.1"/>
    </source>
</evidence>
<dbReference type="Proteomes" id="UP001605261">
    <property type="component" value="Unassembled WGS sequence"/>
</dbReference>
<evidence type="ECO:0000256" key="3">
    <source>
        <dbReference type="ARBA" id="ARBA00022676"/>
    </source>
</evidence>
<evidence type="ECO:0000256" key="5">
    <source>
        <dbReference type="ARBA" id="ARBA00023136"/>
    </source>
</evidence>
<dbReference type="EMBL" id="JBHGCJ010000011">
    <property type="protein sequence ID" value="MFG6110471.1"/>
    <property type="molecule type" value="Genomic_DNA"/>
</dbReference>
<dbReference type="InterPro" id="IPR001173">
    <property type="entry name" value="Glyco_trans_2-like"/>
</dbReference>
<proteinExistence type="predicted"/>
<dbReference type="PANTHER" id="PTHR43646">
    <property type="entry name" value="GLYCOSYLTRANSFERASE"/>
    <property type="match status" value="1"/>
</dbReference>
<organism evidence="7 8">
    <name type="scientific">Stenotrophomonas nematodicola</name>
    <dbReference type="NCBI Taxonomy" id="2656746"/>
    <lineage>
        <taxon>Bacteria</taxon>
        <taxon>Pseudomonadati</taxon>
        <taxon>Pseudomonadota</taxon>
        <taxon>Gammaproteobacteria</taxon>
        <taxon>Lysobacterales</taxon>
        <taxon>Lysobacteraceae</taxon>
        <taxon>Stenotrophomonas</taxon>
    </lineage>
</organism>
<dbReference type="Pfam" id="PF00535">
    <property type="entry name" value="Glycos_transf_2"/>
    <property type="match status" value="1"/>
</dbReference>
<sequence length="233" mass="24002">MIAVIVPAHNEVADIGRCLAAINVAGAHPRLQGEPVVAVVALDDCSDGTEAVAAFFGAATLTVDARCVGAARAAAANHALALGARWIASTDADTLVPPEWVWKQTRCGADAFCGVVDVVDWLDYPQAVREAFACREVARDGHGHVHGANLGVSAAAYLAAGGFAALATGEDVALVQALQRSRASIAWHARPAVATSARRAAKAPQGFSGFLRALEREVLDAGTALLPTPALLR</sequence>
<dbReference type="InterPro" id="IPR029044">
    <property type="entry name" value="Nucleotide-diphossugar_trans"/>
</dbReference>
<gene>
    <name evidence="7" type="ORF">ACEU0G_000346</name>
</gene>